<evidence type="ECO:0000256" key="4">
    <source>
        <dbReference type="ARBA" id="ARBA00022692"/>
    </source>
</evidence>
<evidence type="ECO:0000256" key="1">
    <source>
        <dbReference type="ARBA" id="ARBA00004651"/>
    </source>
</evidence>
<evidence type="ECO:0000256" key="3">
    <source>
        <dbReference type="ARBA" id="ARBA00022475"/>
    </source>
</evidence>
<feature type="transmembrane region" description="Helical" evidence="7">
    <location>
        <begin position="370"/>
        <end position="391"/>
    </location>
</feature>
<keyword evidence="3" id="KW-1003">Cell membrane</keyword>
<evidence type="ECO:0000313" key="10">
    <source>
        <dbReference type="Proteomes" id="UP000564644"/>
    </source>
</evidence>
<proteinExistence type="predicted"/>
<sequence length="410" mass="43767">MEKTWFKESKRAWIGLGSLWIVGFIGALMRFIMAFFQVQISEDLGISRGFISMAWSTNLLIAALCAPLGGWLADRYGAKNVLLFSAAMGTIGTGIVAFGHHDLLFFIGYGVICGIAGIGTTANYLLILGWFRHHRAKATGLLASASSLGLAISTPVFVSASWLTWKDAFLASFALSLIVTLPAIGFGIKGTKPPRQAAAPASERPAAHAAPRGIALQLPVLIVIAGALFTCGFNMGTVEMNLVAIHQLANVPPRIIALSMSVLGIMEITGSLVVGYLMDKIDKRIILTALYGIRIAGFSLLYGHLGWSPELFAFAFGITYLSAVPGGVLLASEYSQGKGKQTGWLLLFHQGGGILGSLAGGLSFDYFRDYQVLIGADVLLCVLAAIGYLLLYTTRNQKRKASYTFESNAG</sequence>
<gene>
    <name evidence="9" type="ORF">H7C18_27170</name>
</gene>
<protein>
    <submittedName>
        <fullName evidence="9">MFS transporter</fullName>
    </submittedName>
</protein>
<keyword evidence="4 7" id="KW-0812">Transmembrane</keyword>
<keyword evidence="10" id="KW-1185">Reference proteome</keyword>
<feature type="transmembrane region" description="Helical" evidence="7">
    <location>
        <begin position="106"/>
        <end position="128"/>
    </location>
</feature>
<accession>A0A7X0SVG1</accession>
<dbReference type="InterPro" id="IPR011701">
    <property type="entry name" value="MFS"/>
</dbReference>
<organism evidence="9 10">
    <name type="scientific">Cohnella zeiphila</name>
    <dbReference type="NCBI Taxonomy" id="2761120"/>
    <lineage>
        <taxon>Bacteria</taxon>
        <taxon>Bacillati</taxon>
        <taxon>Bacillota</taxon>
        <taxon>Bacilli</taxon>
        <taxon>Bacillales</taxon>
        <taxon>Paenibacillaceae</taxon>
        <taxon>Cohnella</taxon>
    </lineage>
</organism>
<comment type="subcellular location">
    <subcellularLocation>
        <location evidence="1">Cell membrane</location>
        <topology evidence="1">Multi-pass membrane protein</topology>
    </subcellularLocation>
</comment>
<dbReference type="GO" id="GO:0022857">
    <property type="term" value="F:transmembrane transporter activity"/>
    <property type="evidence" value="ECO:0007669"/>
    <property type="project" value="InterPro"/>
</dbReference>
<dbReference type="PANTHER" id="PTHR43124">
    <property type="entry name" value="PURINE EFFLUX PUMP PBUE"/>
    <property type="match status" value="1"/>
</dbReference>
<feature type="transmembrane region" description="Helical" evidence="7">
    <location>
        <begin position="168"/>
        <end position="188"/>
    </location>
</feature>
<evidence type="ECO:0000256" key="7">
    <source>
        <dbReference type="SAM" id="Phobius"/>
    </source>
</evidence>
<dbReference type="Proteomes" id="UP000564644">
    <property type="component" value="Unassembled WGS sequence"/>
</dbReference>
<dbReference type="RefSeq" id="WP_185132270.1">
    <property type="nucleotide sequence ID" value="NZ_JACJVO010000034.1"/>
</dbReference>
<dbReference type="PANTHER" id="PTHR43124:SF3">
    <property type="entry name" value="CHLORAMPHENICOL EFFLUX PUMP RV0191"/>
    <property type="match status" value="1"/>
</dbReference>
<dbReference type="GO" id="GO:0005886">
    <property type="term" value="C:plasma membrane"/>
    <property type="evidence" value="ECO:0007669"/>
    <property type="project" value="UniProtKB-SubCell"/>
</dbReference>
<feature type="transmembrane region" description="Helical" evidence="7">
    <location>
        <begin position="343"/>
        <end position="364"/>
    </location>
</feature>
<feature type="domain" description="Major facilitator superfamily (MFS) profile" evidence="8">
    <location>
        <begin position="15"/>
        <end position="399"/>
    </location>
</feature>
<keyword evidence="6 7" id="KW-0472">Membrane</keyword>
<evidence type="ECO:0000256" key="6">
    <source>
        <dbReference type="ARBA" id="ARBA00023136"/>
    </source>
</evidence>
<feature type="transmembrane region" description="Helical" evidence="7">
    <location>
        <begin position="12"/>
        <end position="33"/>
    </location>
</feature>
<dbReference type="EMBL" id="JACJVO010000034">
    <property type="protein sequence ID" value="MBB6734613.1"/>
    <property type="molecule type" value="Genomic_DNA"/>
</dbReference>
<dbReference type="InterPro" id="IPR036259">
    <property type="entry name" value="MFS_trans_sf"/>
</dbReference>
<evidence type="ECO:0000313" key="9">
    <source>
        <dbReference type="EMBL" id="MBB6734613.1"/>
    </source>
</evidence>
<dbReference type="PROSITE" id="PS50850">
    <property type="entry name" value="MFS"/>
    <property type="match status" value="1"/>
</dbReference>
<feature type="transmembrane region" description="Helical" evidence="7">
    <location>
        <begin position="53"/>
        <end position="73"/>
    </location>
</feature>
<keyword evidence="5 7" id="KW-1133">Transmembrane helix</keyword>
<dbReference type="Pfam" id="PF07690">
    <property type="entry name" value="MFS_1"/>
    <property type="match status" value="1"/>
</dbReference>
<keyword evidence="2" id="KW-0813">Transport</keyword>
<name>A0A7X0SVG1_9BACL</name>
<dbReference type="InterPro" id="IPR050189">
    <property type="entry name" value="MFS_Efflux_Transporters"/>
</dbReference>
<dbReference type="Gene3D" id="1.20.1250.20">
    <property type="entry name" value="MFS general substrate transporter like domains"/>
    <property type="match status" value="2"/>
</dbReference>
<dbReference type="SUPFAM" id="SSF103473">
    <property type="entry name" value="MFS general substrate transporter"/>
    <property type="match status" value="1"/>
</dbReference>
<feature type="transmembrane region" description="Helical" evidence="7">
    <location>
        <begin position="311"/>
        <end position="331"/>
    </location>
</feature>
<evidence type="ECO:0000259" key="8">
    <source>
        <dbReference type="PROSITE" id="PS50850"/>
    </source>
</evidence>
<comment type="caution">
    <text evidence="9">The sequence shown here is derived from an EMBL/GenBank/DDBJ whole genome shotgun (WGS) entry which is preliminary data.</text>
</comment>
<feature type="transmembrane region" description="Helical" evidence="7">
    <location>
        <begin position="140"/>
        <end position="162"/>
    </location>
</feature>
<feature type="transmembrane region" description="Helical" evidence="7">
    <location>
        <begin position="80"/>
        <end position="100"/>
    </location>
</feature>
<evidence type="ECO:0000256" key="5">
    <source>
        <dbReference type="ARBA" id="ARBA00022989"/>
    </source>
</evidence>
<feature type="transmembrane region" description="Helical" evidence="7">
    <location>
        <begin position="214"/>
        <end position="235"/>
    </location>
</feature>
<dbReference type="AlphaFoldDB" id="A0A7X0SVG1"/>
<feature type="transmembrane region" description="Helical" evidence="7">
    <location>
        <begin position="285"/>
        <end position="305"/>
    </location>
</feature>
<feature type="transmembrane region" description="Helical" evidence="7">
    <location>
        <begin position="255"/>
        <end position="278"/>
    </location>
</feature>
<dbReference type="InterPro" id="IPR020846">
    <property type="entry name" value="MFS_dom"/>
</dbReference>
<evidence type="ECO:0000256" key="2">
    <source>
        <dbReference type="ARBA" id="ARBA00022448"/>
    </source>
</evidence>
<reference evidence="9 10" key="1">
    <citation type="submission" date="2020-08" db="EMBL/GenBank/DDBJ databases">
        <title>Cohnella phylogeny.</title>
        <authorList>
            <person name="Dunlap C."/>
        </authorList>
    </citation>
    <scope>NUCLEOTIDE SEQUENCE [LARGE SCALE GENOMIC DNA]</scope>
    <source>
        <strain evidence="9 10">CBP 2801</strain>
    </source>
</reference>